<dbReference type="PANTHER" id="PTHR31650:SF1">
    <property type="entry name" value="WAX ESTER SYNTHASE_DIACYLGLYCEROL ACYLTRANSFERASE 4-RELATED"/>
    <property type="match status" value="1"/>
</dbReference>
<keyword evidence="9" id="KW-0012">Acyltransferase</keyword>
<dbReference type="InterPro" id="IPR023213">
    <property type="entry name" value="CAT-like_dom_sf"/>
</dbReference>
<dbReference type="PANTHER" id="PTHR31650">
    <property type="entry name" value="O-ACYLTRANSFERASE (WSD1-LIKE) FAMILY PROTEIN"/>
    <property type="match status" value="1"/>
</dbReference>
<dbReference type="EMBL" id="JAIRAU010000001">
    <property type="protein sequence ID" value="MBZ5708359.1"/>
    <property type="molecule type" value="Genomic_DNA"/>
</dbReference>
<dbReference type="Pfam" id="PF03007">
    <property type="entry name" value="WS_DGAT_cat"/>
    <property type="match status" value="1"/>
</dbReference>
<dbReference type="InterPro" id="IPR014292">
    <property type="entry name" value="Acyl_transf_WS/DGAT"/>
</dbReference>
<evidence type="ECO:0000256" key="8">
    <source>
        <dbReference type="ARBA" id="ARBA00023098"/>
    </source>
</evidence>
<protein>
    <recommendedName>
        <fullName evidence="4">diacylglycerol O-acyltransferase</fullName>
        <ecNumber evidence="4">2.3.1.20</ecNumber>
    </recommendedName>
</protein>
<evidence type="ECO:0000256" key="2">
    <source>
        <dbReference type="ARBA" id="ARBA00005189"/>
    </source>
</evidence>
<sequence>MTGLDASFLYMESPSVSMHAVSVMLVDVSNMRGGYAFERVRGLFERHLVPGLRRRMVEVPWNLHHPVWIDDPDFDLSRHLRRATLAPPGDQRALESLVGEVLSTHMNRAHPLWEITVVEGLRGGRVALICKVHHAVIDGAAMATVLERVMSSEYDAPDITPASRASASEPIPGARRLIVDALRDRLRGLLRLPRLVAQTARAGVRLLQRTRGQGLSLPFTAPRASFNARLTPRRSFAAVDLPLADVKALKAALGCTLNDVVLGIAAAGLRRCLDRRGEVHRRPLLACIPVATGGPEDARLGGNKVSSLLVSLRTDLADPLVRLREIHALTESAKHAHDLEIGGLLEQWTEYAHPWLARLLMSRVLPRLPRPPVNLVISNLRGPTDTRYLIGASLERLYLGGPLVEQLGLNLTLWSYRETVHLAAVTCPDVGLDPHELLRDCEHALAELIAAVRPDPAANPRNPRRVHSPRRPAGRAHGQARRSAKSTTSGPRRTIG</sequence>
<evidence type="ECO:0000313" key="14">
    <source>
        <dbReference type="EMBL" id="MBZ5708359.1"/>
    </source>
</evidence>
<evidence type="ECO:0000256" key="5">
    <source>
        <dbReference type="ARBA" id="ARBA00022516"/>
    </source>
</evidence>
<evidence type="ECO:0000259" key="13">
    <source>
        <dbReference type="Pfam" id="PF06974"/>
    </source>
</evidence>
<name>A0ABS7TJF9_9BACT</name>
<keyword evidence="8" id="KW-0443">Lipid metabolism</keyword>
<evidence type="ECO:0000313" key="15">
    <source>
        <dbReference type="Proteomes" id="UP001139031"/>
    </source>
</evidence>
<dbReference type="Gene3D" id="3.30.559.10">
    <property type="entry name" value="Chloramphenicol acetyltransferase-like domain"/>
    <property type="match status" value="1"/>
</dbReference>
<gene>
    <name evidence="14" type="ORF">K7C98_03760</name>
</gene>
<proteinExistence type="inferred from homology"/>
<comment type="pathway">
    <text evidence="1">Glycerolipid metabolism; triacylglycerol biosynthesis.</text>
</comment>
<keyword evidence="15" id="KW-1185">Reference proteome</keyword>
<dbReference type="RefSeq" id="WP_224190109.1">
    <property type="nucleotide sequence ID" value="NZ_JAIRAU010000001.1"/>
</dbReference>
<comment type="caution">
    <text evidence="14">The sequence shown here is derived from an EMBL/GenBank/DDBJ whole genome shotgun (WGS) entry which is preliminary data.</text>
</comment>
<keyword evidence="5" id="KW-0444">Lipid biosynthesis</keyword>
<organism evidence="14 15">
    <name type="scientific">Nannocystis pusilla</name>
    <dbReference type="NCBI Taxonomy" id="889268"/>
    <lineage>
        <taxon>Bacteria</taxon>
        <taxon>Pseudomonadati</taxon>
        <taxon>Myxococcota</taxon>
        <taxon>Polyangia</taxon>
        <taxon>Nannocystales</taxon>
        <taxon>Nannocystaceae</taxon>
        <taxon>Nannocystis</taxon>
    </lineage>
</organism>
<feature type="region of interest" description="Disordered" evidence="11">
    <location>
        <begin position="452"/>
        <end position="496"/>
    </location>
</feature>
<evidence type="ECO:0000256" key="10">
    <source>
        <dbReference type="ARBA" id="ARBA00048109"/>
    </source>
</evidence>
<feature type="compositionally biased region" description="Polar residues" evidence="11">
    <location>
        <begin position="485"/>
        <end position="496"/>
    </location>
</feature>
<keyword evidence="7" id="KW-0319">Glycerol metabolism</keyword>
<evidence type="ECO:0000256" key="6">
    <source>
        <dbReference type="ARBA" id="ARBA00022679"/>
    </source>
</evidence>
<evidence type="ECO:0000256" key="3">
    <source>
        <dbReference type="ARBA" id="ARBA00009587"/>
    </source>
</evidence>
<dbReference type="NCBIfam" id="TIGR02946">
    <property type="entry name" value="acyl_WS_DGAT"/>
    <property type="match status" value="1"/>
</dbReference>
<dbReference type="InterPro" id="IPR009721">
    <property type="entry name" value="O-acyltransferase_WSD1_C"/>
</dbReference>
<evidence type="ECO:0000259" key="12">
    <source>
        <dbReference type="Pfam" id="PF03007"/>
    </source>
</evidence>
<feature type="domain" description="O-acyltransferase WSD1 C-terminal" evidence="13">
    <location>
        <begin position="302"/>
        <end position="448"/>
    </location>
</feature>
<evidence type="ECO:0000256" key="9">
    <source>
        <dbReference type="ARBA" id="ARBA00023315"/>
    </source>
</evidence>
<comment type="similarity">
    <text evidence="3">Belongs to the long-chain O-acyltransferase family.</text>
</comment>
<dbReference type="InterPro" id="IPR045034">
    <property type="entry name" value="O-acyltransferase_WSD1-like"/>
</dbReference>
<keyword evidence="6" id="KW-0808">Transferase</keyword>
<dbReference type="EC" id="2.3.1.20" evidence="4"/>
<comment type="pathway">
    <text evidence="2">Lipid metabolism.</text>
</comment>
<dbReference type="Pfam" id="PF06974">
    <property type="entry name" value="WS_DGAT_C"/>
    <property type="match status" value="1"/>
</dbReference>
<reference evidence="14" key="1">
    <citation type="submission" date="2021-08" db="EMBL/GenBank/DDBJ databases">
        <authorList>
            <person name="Stevens D.C."/>
        </authorList>
    </citation>
    <scope>NUCLEOTIDE SEQUENCE</scope>
    <source>
        <strain evidence="14">DSM 53165</strain>
    </source>
</reference>
<feature type="compositionally biased region" description="Low complexity" evidence="11">
    <location>
        <begin position="452"/>
        <end position="461"/>
    </location>
</feature>
<dbReference type="SUPFAM" id="SSF52777">
    <property type="entry name" value="CoA-dependent acyltransferases"/>
    <property type="match status" value="1"/>
</dbReference>
<evidence type="ECO:0000256" key="4">
    <source>
        <dbReference type="ARBA" id="ARBA00013244"/>
    </source>
</evidence>
<evidence type="ECO:0000256" key="1">
    <source>
        <dbReference type="ARBA" id="ARBA00004771"/>
    </source>
</evidence>
<feature type="compositionally biased region" description="Basic residues" evidence="11">
    <location>
        <begin position="462"/>
        <end position="484"/>
    </location>
</feature>
<feature type="domain" description="O-acyltransferase WSD1-like N-terminal" evidence="12">
    <location>
        <begin position="1"/>
        <end position="261"/>
    </location>
</feature>
<evidence type="ECO:0000256" key="11">
    <source>
        <dbReference type="SAM" id="MobiDB-lite"/>
    </source>
</evidence>
<evidence type="ECO:0000256" key="7">
    <source>
        <dbReference type="ARBA" id="ARBA00022798"/>
    </source>
</evidence>
<accession>A0ABS7TJF9</accession>
<dbReference type="InterPro" id="IPR004255">
    <property type="entry name" value="O-acyltransferase_WSD1_N"/>
</dbReference>
<dbReference type="Proteomes" id="UP001139031">
    <property type="component" value="Unassembled WGS sequence"/>
</dbReference>
<comment type="catalytic activity">
    <reaction evidence="10">
        <text>an acyl-CoA + a 1,2-diacyl-sn-glycerol = a triacyl-sn-glycerol + CoA</text>
        <dbReference type="Rhea" id="RHEA:10868"/>
        <dbReference type="ChEBI" id="CHEBI:17815"/>
        <dbReference type="ChEBI" id="CHEBI:57287"/>
        <dbReference type="ChEBI" id="CHEBI:58342"/>
        <dbReference type="ChEBI" id="CHEBI:64615"/>
        <dbReference type="EC" id="2.3.1.20"/>
    </reaction>
</comment>